<keyword evidence="7 11" id="KW-0328">Glycosyltransferase</keyword>
<protein>
    <recommendedName>
        <fullName evidence="5 10">Nicotinate-nucleotide--dimethylbenzimidazole phosphoribosyltransferase</fullName>
        <ecNumber evidence="4 10">2.4.2.21</ecNumber>
    </recommendedName>
</protein>
<evidence type="ECO:0000256" key="9">
    <source>
        <dbReference type="ARBA" id="ARBA00047340"/>
    </source>
</evidence>
<evidence type="ECO:0000256" key="6">
    <source>
        <dbReference type="ARBA" id="ARBA00022573"/>
    </source>
</evidence>
<dbReference type="InterPro" id="IPR017846">
    <property type="entry name" value="Nict_dMeBzImd_PRibTrfase_bact"/>
</dbReference>
<dbReference type="GO" id="GO:0009236">
    <property type="term" value="P:cobalamin biosynthetic process"/>
    <property type="evidence" value="ECO:0007669"/>
    <property type="project" value="UniProtKB-UniRule"/>
</dbReference>
<evidence type="ECO:0000256" key="7">
    <source>
        <dbReference type="ARBA" id="ARBA00022676"/>
    </source>
</evidence>
<dbReference type="InterPro" id="IPR023195">
    <property type="entry name" value="Nict_dMeBzImd_PRibTrfase_N"/>
</dbReference>
<comment type="pathway">
    <text evidence="2">Nucleoside biosynthesis; alpha-ribazole biosynthesis; alpha-ribazole from 5,6-dimethylbenzimidazole: step 1/2.</text>
</comment>
<evidence type="ECO:0000256" key="5">
    <source>
        <dbReference type="ARBA" id="ARBA00015486"/>
    </source>
</evidence>
<dbReference type="GO" id="GO:0008939">
    <property type="term" value="F:nicotinate-nucleotide-dimethylbenzimidazole phosphoribosyltransferase activity"/>
    <property type="evidence" value="ECO:0007669"/>
    <property type="project" value="UniProtKB-UniRule"/>
</dbReference>
<evidence type="ECO:0000256" key="1">
    <source>
        <dbReference type="ARBA" id="ARBA00002197"/>
    </source>
</evidence>
<accession>A0A917S399</accession>
<dbReference type="CDD" id="cd02439">
    <property type="entry name" value="DMB-PRT_CobT"/>
    <property type="match status" value="1"/>
</dbReference>
<dbReference type="EMBL" id="BMMZ01000001">
    <property type="protein sequence ID" value="GGL50281.1"/>
    <property type="molecule type" value="Genomic_DNA"/>
</dbReference>
<evidence type="ECO:0000256" key="4">
    <source>
        <dbReference type="ARBA" id="ARBA00011991"/>
    </source>
</evidence>
<dbReference type="NCBIfam" id="TIGR03160">
    <property type="entry name" value="cobT_DBIPRT"/>
    <property type="match status" value="1"/>
</dbReference>
<dbReference type="RefSeq" id="WP_188893622.1">
    <property type="nucleotide sequence ID" value="NZ_BMMZ01000001.1"/>
</dbReference>
<comment type="similarity">
    <text evidence="3">Belongs to the CobT family.</text>
</comment>
<name>A0A917S399_9ACTN</name>
<dbReference type="PANTHER" id="PTHR43463">
    <property type="entry name" value="NICOTINATE-NUCLEOTIDE--DIMETHYLBENZIMIDAZOLE PHOSPHORIBOSYLTRANSFERASE"/>
    <property type="match status" value="1"/>
</dbReference>
<keyword evidence="8" id="KW-0808">Transferase</keyword>
<dbReference type="InterPro" id="IPR036087">
    <property type="entry name" value="Nict_dMeBzImd_PRibTrfase_sf"/>
</dbReference>
<organism evidence="11 12">
    <name type="scientific">Microlunatus endophyticus</name>
    <dbReference type="NCBI Taxonomy" id="1716077"/>
    <lineage>
        <taxon>Bacteria</taxon>
        <taxon>Bacillati</taxon>
        <taxon>Actinomycetota</taxon>
        <taxon>Actinomycetes</taxon>
        <taxon>Propionibacteriales</taxon>
        <taxon>Propionibacteriaceae</taxon>
        <taxon>Microlunatus</taxon>
    </lineage>
</organism>
<keyword evidence="6" id="KW-0169">Cobalamin biosynthesis</keyword>
<dbReference type="EC" id="2.4.2.21" evidence="4 10"/>
<dbReference type="InterPro" id="IPR003200">
    <property type="entry name" value="Nict_dMeBzImd_PRibTrfase"/>
</dbReference>
<comment type="caution">
    <text evidence="11">The sequence shown here is derived from an EMBL/GenBank/DDBJ whole genome shotgun (WGS) entry which is preliminary data.</text>
</comment>
<dbReference type="PANTHER" id="PTHR43463:SF1">
    <property type="entry name" value="NICOTINATE-NUCLEOTIDE--DIMETHYLBENZIMIDAZOLE PHOSPHORIBOSYLTRANSFERASE"/>
    <property type="match status" value="1"/>
</dbReference>
<evidence type="ECO:0000256" key="2">
    <source>
        <dbReference type="ARBA" id="ARBA00005049"/>
    </source>
</evidence>
<reference evidence="11" key="1">
    <citation type="journal article" date="2014" name="Int. J. Syst. Evol. Microbiol.">
        <title>Complete genome sequence of Corynebacterium casei LMG S-19264T (=DSM 44701T), isolated from a smear-ripened cheese.</title>
        <authorList>
            <consortium name="US DOE Joint Genome Institute (JGI-PGF)"/>
            <person name="Walter F."/>
            <person name="Albersmeier A."/>
            <person name="Kalinowski J."/>
            <person name="Ruckert C."/>
        </authorList>
    </citation>
    <scope>NUCLEOTIDE SEQUENCE</scope>
    <source>
        <strain evidence="11">CGMCC 4.7306</strain>
    </source>
</reference>
<comment type="function">
    <text evidence="1">Catalyzes the synthesis of alpha-ribazole-5'-phosphate from nicotinate mononucleotide (NAMN) and 5,6-dimethylbenzimidazole (DMB).</text>
</comment>
<evidence type="ECO:0000256" key="8">
    <source>
        <dbReference type="ARBA" id="ARBA00022679"/>
    </source>
</evidence>
<dbReference type="Gene3D" id="1.10.1610.10">
    <property type="match status" value="1"/>
</dbReference>
<dbReference type="NCBIfam" id="NF000996">
    <property type="entry name" value="PRK00105.1"/>
    <property type="match status" value="1"/>
</dbReference>
<evidence type="ECO:0000256" key="10">
    <source>
        <dbReference type="NCBIfam" id="TIGR03160"/>
    </source>
</evidence>
<evidence type="ECO:0000256" key="3">
    <source>
        <dbReference type="ARBA" id="ARBA00007110"/>
    </source>
</evidence>
<dbReference type="Proteomes" id="UP000613840">
    <property type="component" value="Unassembled WGS sequence"/>
</dbReference>
<keyword evidence="12" id="KW-1185">Reference proteome</keyword>
<gene>
    <name evidence="11" type="primary">cobU</name>
    <name evidence="11" type="ORF">GCM10011575_05640</name>
</gene>
<reference evidence="11" key="2">
    <citation type="submission" date="2020-09" db="EMBL/GenBank/DDBJ databases">
        <authorList>
            <person name="Sun Q."/>
            <person name="Zhou Y."/>
        </authorList>
    </citation>
    <scope>NUCLEOTIDE SEQUENCE</scope>
    <source>
        <strain evidence="11">CGMCC 4.7306</strain>
    </source>
</reference>
<sequence length="350" mass="35971">MTDTAPPVAVPTPIPAPDQRAERLAREHLDGLAKPLGSLGRLEDLAAWISACQGSVPARPLDRVRAIVLAGDHGVAEHGVSAYPREVTPAMVRTFVAGRAAATVLAAQHGVDLRIYDLGVDDDLSGVPEEVTRYKVRRSSAPLHLTDALTEGEARRAWDAGVAITERVIADGTDLLIVGDLGIGNTTPSACLIAASLGLPAELVTGAGTGVAGEALQHKTALVATALERVGERAQDPWQRLVALGSADLVAGVATMVTAANAGVPILLDGLIAVAEAVTAEDLAPGVMAWCRAGHRSTEPGQRLALEKFGLVPVVDASMRLGEGSGALAAVPLVRSAVLLMGSMALLSDL</sequence>
<dbReference type="Pfam" id="PF02277">
    <property type="entry name" value="DBI_PRT"/>
    <property type="match status" value="1"/>
</dbReference>
<evidence type="ECO:0000313" key="12">
    <source>
        <dbReference type="Proteomes" id="UP000613840"/>
    </source>
</evidence>
<dbReference type="SUPFAM" id="SSF52733">
    <property type="entry name" value="Nicotinate mononucleotide:5,6-dimethylbenzimidazole phosphoribosyltransferase (CobT)"/>
    <property type="match status" value="1"/>
</dbReference>
<comment type="catalytic activity">
    <reaction evidence="9">
        <text>5,6-dimethylbenzimidazole + nicotinate beta-D-ribonucleotide = alpha-ribazole 5'-phosphate + nicotinate + H(+)</text>
        <dbReference type="Rhea" id="RHEA:11196"/>
        <dbReference type="ChEBI" id="CHEBI:15378"/>
        <dbReference type="ChEBI" id="CHEBI:15890"/>
        <dbReference type="ChEBI" id="CHEBI:32544"/>
        <dbReference type="ChEBI" id="CHEBI:57502"/>
        <dbReference type="ChEBI" id="CHEBI:57918"/>
        <dbReference type="EC" id="2.4.2.21"/>
    </reaction>
</comment>
<proteinExistence type="inferred from homology"/>
<evidence type="ECO:0000313" key="11">
    <source>
        <dbReference type="EMBL" id="GGL50281.1"/>
    </source>
</evidence>
<dbReference type="Gene3D" id="3.40.50.10210">
    <property type="match status" value="1"/>
</dbReference>
<dbReference type="AlphaFoldDB" id="A0A917S399"/>